<dbReference type="PROSITE" id="PS51053">
    <property type="entry name" value="SERTA"/>
    <property type="match status" value="1"/>
</dbReference>
<dbReference type="Pfam" id="PF06031">
    <property type="entry name" value="SERTA"/>
    <property type="match status" value="1"/>
</dbReference>
<keyword evidence="4" id="KW-1185">Reference proteome</keyword>
<dbReference type="PANTHER" id="PTHR16277:SF13">
    <property type="entry name" value="SERTA DOMAIN-CONTAINING PROTEIN 3"/>
    <property type="match status" value="1"/>
</dbReference>
<evidence type="ECO:0000313" key="3">
    <source>
        <dbReference type="EMBL" id="KAE8294959.1"/>
    </source>
</evidence>
<dbReference type="GO" id="GO:0005634">
    <property type="term" value="C:nucleus"/>
    <property type="evidence" value="ECO:0007669"/>
    <property type="project" value="TreeGrafter"/>
</dbReference>
<evidence type="ECO:0000259" key="2">
    <source>
        <dbReference type="PROSITE" id="PS51053"/>
    </source>
</evidence>
<dbReference type="EMBL" id="REGW02000006">
    <property type="protein sequence ID" value="KAE8294959.1"/>
    <property type="molecule type" value="Genomic_DNA"/>
</dbReference>
<dbReference type="Proteomes" id="UP000424527">
    <property type="component" value="Unassembled WGS sequence"/>
</dbReference>
<protein>
    <recommendedName>
        <fullName evidence="2">SERTA domain-containing protein</fullName>
    </recommendedName>
</protein>
<feature type="region of interest" description="Disordered" evidence="1">
    <location>
        <begin position="185"/>
        <end position="232"/>
    </location>
</feature>
<dbReference type="AlphaFoldDB" id="A0A6G0ITW1"/>
<feature type="domain" description="SERTA" evidence="2">
    <location>
        <begin position="26"/>
        <end position="73"/>
    </location>
</feature>
<dbReference type="PANTHER" id="PTHR16277">
    <property type="entry name" value="CELL DIVISION CYCLE ASSOCIATED PROTEIN 4/SERTA DOMAIN-CONTAINING PROTEIN 2"/>
    <property type="match status" value="1"/>
</dbReference>
<reference evidence="3 4" key="1">
    <citation type="submission" date="2019-07" db="EMBL/GenBank/DDBJ databases">
        <title>Chromosome genome assembly for large yellow croaker.</title>
        <authorList>
            <person name="Xiao S."/>
        </authorList>
    </citation>
    <scope>NUCLEOTIDE SEQUENCE [LARGE SCALE GENOMIC DNA]</scope>
    <source>
        <strain evidence="3">JMULYC20181020</strain>
        <tissue evidence="3">Muscle</tissue>
    </source>
</reference>
<sequence length="360" mass="38811">MIMKGQKRKLPPEDDEEVSDRSSPFWESQRQFVFSVSLNKYQRGQELPAPSLRRSVLIANTLRQVSMEACRAPSVDMEVSQPQCSSSSALQESFLTAAAIHQSSVMFANSHSALSGCPLVSLNYLSNCATNRSPASCHSGASNSPPSVKDDDEDWGSMSTDPDFSLSAAISSILSALDSTIDVSPQAAPRTPLRSLENLSAPSEGGAAWVKQGGRGYGGSWEQQEEYGPRDSSVEVMRSSYLSDLTVEDLFQDIDTSLLERDMGVLGLIGNGGGYPAGDDLLRYLPPFPSSSTSSSYSPSSPQHPFSLSLNQNLKCLPSFSSFSPLSSSPSFSPSPSFSGQNHMREGLELEHLMEILVES</sequence>
<feature type="compositionally biased region" description="Polar residues" evidence="1">
    <location>
        <begin position="134"/>
        <end position="146"/>
    </location>
</feature>
<accession>A0A6G0ITW1</accession>
<dbReference type="InterPro" id="IPR052262">
    <property type="entry name" value="E2F-SERTA_domain_protein"/>
</dbReference>
<name>A0A6G0ITW1_LARCR</name>
<dbReference type="InterPro" id="IPR009263">
    <property type="entry name" value="SERTA_dom"/>
</dbReference>
<evidence type="ECO:0000313" key="4">
    <source>
        <dbReference type="Proteomes" id="UP000424527"/>
    </source>
</evidence>
<organism evidence="3 4">
    <name type="scientific">Larimichthys crocea</name>
    <name type="common">Large yellow croaker</name>
    <name type="synonym">Pseudosciaena crocea</name>
    <dbReference type="NCBI Taxonomy" id="215358"/>
    <lineage>
        <taxon>Eukaryota</taxon>
        <taxon>Metazoa</taxon>
        <taxon>Chordata</taxon>
        <taxon>Craniata</taxon>
        <taxon>Vertebrata</taxon>
        <taxon>Euteleostomi</taxon>
        <taxon>Actinopterygii</taxon>
        <taxon>Neopterygii</taxon>
        <taxon>Teleostei</taxon>
        <taxon>Neoteleostei</taxon>
        <taxon>Acanthomorphata</taxon>
        <taxon>Eupercaria</taxon>
        <taxon>Sciaenidae</taxon>
        <taxon>Larimichthys</taxon>
    </lineage>
</organism>
<proteinExistence type="predicted"/>
<gene>
    <name evidence="3" type="ORF">D5F01_LYC05882</name>
</gene>
<feature type="region of interest" description="Disordered" evidence="1">
    <location>
        <begin position="1"/>
        <end position="24"/>
    </location>
</feature>
<evidence type="ECO:0000256" key="1">
    <source>
        <dbReference type="SAM" id="MobiDB-lite"/>
    </source>
</evidence>
<feature type="region of interest" description="Disordered" evidence="1">
    <location>
        <begin position="134"/>
        <end position="160"/>
    </location>
</feature>
<comment type="caution">
    <text evidence="3">The sequence shown here is derived from an EMBL/GenBank/DDBJ whole genome shotgun (WGS) entry which is preliminary data.</text>
</comment>